<dbReference type="InterPro" id="IPR023187">
    <property type="entry name" value="Tscrpt_reg_MarR-type_CS"/>
</dbReference>
<dbReference type="PANTHER" id="PTHR42756:SF1">
    <property type="entry name" value="TRANSCRIPTIONAL REPRESSOR OF EMRAB OPERON"/>
    <property type="match status" value="1"/>
</dbReference>
<keyword evidence="2" id="KW-0238">DNA-binding</keyword>
<dbReference type="PROSITE" id="PS50995">
    <property type="entry name" value="HTH_MARR_2"/>
    <property type="match status" value="1"/>
</dbReference>
<dbReference type="InterPro" id="IPR000835">
    <property type="entry name" value="HTH_MarR-typ"/>
</dbReference>
<dbReference type="GO" id="GO:0003700">
    <property type="term" value="F:DNA-binding transcription factor activity"/>
    <property type="evidence" value="ECO:0007669"/>
    <property type="project" value="InterPro"/>
</dbReference>
<dbReference type="GO" id="GO:0003677">
    <property type="term" value="F:DNA binding"/>
    <property type="evidence" value="ECO:0007669"/>
    <property type="project" value="UniProtKB-KW"/>
</dbReference>
<protein>
    <submittedName>
        <fullName evidence="5">MarR family transcriptional regulator</fullName>
    </submittedName>
</protein>
<comment type="caution">
    <text evidence="5">The sequence shown here is derived from an EMBL/GenBank/DDBJ whole genome shotgun (WGS) entry which is preliminary data.</text>
</comment>
<dbReference type="RefSeq" id="WP_281837753.1">
    <property type="nucleotide sequence ID" value="NZ_BSDY01000033.1"/>
</dbReference>
<dbReference type="EMBL" id="BSDY01000033">
    <property type="protein sequence ID" value="GLI58079.1"/>
    <property type="molecule type" value="Genomic_DNA"/>
</dbReference>
<evidence type="ECO:0000256" key="1">
    <source>
        <dbReference type="ARBA" id="ARBA00023015"/>
    </source>
</evidence>
<dbReference type="InterPro" id="IPR036390">
    <property type="entry name" value="WH_DNA-bd_sf"/>
</dbReference>
<dbReference type="Pfam" id="PF12802">
    <property type="entry name" value="MarR_2"/>
    <property type="match status" value="1"/>
</dbReference>
<proteinExistence type="predicted"/>
<dbReference type="PRINTS" id="PR00598">
    <property type="entry name" value="HTHMARR"/>
</dbReference>
<sequence>MFDIDDCAAWFASNASKKITDSFNERLLKEGVTRVQWIALFYLGKFGSISQLELGKKMNIKSSTVVRLMDRMEKDGYIVRKKTATDRRVSSIDLTKKGMELREKTLPIGEAFNRDLKKGISEKDLDIFKEVLSKMVKNV</sequence>
<evidence type="ECO:0000259" key="4">
    <source>
        <dbReference type="PROSITE" id="PS50995"/>
    </source>
</evidence>
<evidence type="ECO:0000313" key="6">
    <source>
        <dbReference type="Proteomes" id="UP001144471"/>
    </source>
</evidence>
<dbReference type="PANTHER" id="PTHR42756">
    <property type="entry name" value="TRANSCRIPTIONAL REGULATOR, MARR"/>
    <property type="match status" value="1"/>
</dbReference>
<dbReference type="Proteomes" id="UP001144471">
    <property type="component" value="Unassembled WGS sequence"/>
</dbReference>
<gene>
    <name evidence="5" type="ORF">PM10SUCC1_35930</name>
</gene>
<evidence type="ECO:0000256" key="3">
    <source>
        <dbReference type="ARBA" id="ARBA00023163"/>
    </source>
</evidence>
<accession>A0A9W6GQ13</accession>
<feature type="domain" description="HTH marR-type" evidence="4">
    <location>
        <begin position="1"/>
        <end position="137"/>
    </location>
</feature>
<dbReference type="PROSITE" id="PS01117">
    <property type="entry name" value="HTH_MARR_1"/>
    <property type="match status" value="1"/>
</dbReference>
<reference evidence="5" key="1">
    <citation type="submission" date="2022-12" db="EMBL/GenBank/DDBJ databases">
        <title>Reference genome sequencing for broad-spectrum identification of bacterial and archaeal isolates by mass spectrometry.</title>
        <authorList>
            <person name="Sekiguchi Y."/>
            <person name="Tourlousse D.M."/>
        </authorList>
    </citation>
    <scope>NUCLEOTIDE SEQUENCE</scope>
    <source>
        <strain evidence="5">10succ1</strain>
    </source>
</reference>
<dbReference type="SUPFAM" id="SSF46785">
    <property type="entry name" value="Winged helix' DNA-binding domain"/>
    <property type="match status" value="1"/>
</dbReference>
<dbReference type="SMART" id="SM00347">
    <property type="entry name" value="HTH_MARR"/>
    <property type="match status" value="1"/>
</dbReference>
<keyword evidence="1" id="KW-0805">Transcription regulation</keyword>
<dbReference type="AlphaFoldDB" id="A0A9W6GQ13"/>
<evidence type="ECO:0000313" key="5">
    <source>
        <dbReference type="EMBL" id="GLI58079.1"/>
    </source>
</evidence>
<organism evidence="5 6">
    <name type="scientific">Propionigenium maris DSM 9537</name>
    <dbReference type="NCBI Taxonomy" id="1123000"/>
    <lineage>
        <taxon>Bacteria</taxon>
        <taxon>Fusobacteriati</taxon>
        <taxon>Fusobacteriota</taxon>
        <taxon>Fusobacteriia</taxon>
        <taxon>Fusobacteriales</taxon>
        <taxon>Fusobacteriaceae</taxon>
        <taxon>Propionigenium</taxon>
    </lineage>
</organism>
<dbReference type="Gene3D" id="1.10.10.10">
    <property type="entry name" value="Winged helix-like DNA-binding domain superfamily/Winged helix DNA-binding domain"/>
    <property type="match status" value="1"/>
</dbReference>
<dbReference type="InterPro" id="IPR036388">
    <property type="entry name" value="WH-like_DNA-bd_sf"/>
</dbReference>
<keyword evidence="6" id="KW-1185">Reference proteome</keyword>
<keyword evidence="3" id="KW-0804">Transcription</keyword>
<evidence type="ECO:0000256" key="2">
    <source>
        <dbReference type="ARBA" id="ARBA00023125"/>
    </source>
</evidence>
<name>A0A9W6GQ13_9FUSO</name>